<dbReference type="PANTHER" id="PTHR37192">
    <property type="entry name" value="TRANSMEMBRANE PROTEIN"/>
    <property type="match status" value="1"/>
</dbReference>
<proteinExistence type="predicted"/>
<dbReference type="eggNOG" id="ENOG502S7DF">
    <property type="taxonomic scope" value="Eukaryota"/>
</dbReference>
<accession>A0A059BWQ5</accession>
<dbReference type="AlphaFoldDB" id="A0A059BWQ5"/>
<name>A0A059BWQ5_EUCGR</name>
<evidence type="ECO:0008006" key="4">
    <source>
        <dbReference type="Google" id="ProtNLM"/>
    </source>
</evidence>
<feature type="transmembrane region" description="Helical" evidence="2">
    <location>
        <begin position="82"/>
        <end position="107"/>
    </location>
</feature>
<organism evidence="3">
    <name type="scientific">Eucalyptus grandis</name>
    <name type="common">Flooded gum</name>
    <dbReference type="NCBI Taxonomy" id="71139"/>
    <lineage>
        <taxon>Eukaryota</taxon>
        <taxon>Viridiplantae</taxon>
        <taxon>Streptophyta</taxon>
        <taxon>Embryophyta</taxon>
        <taxon>Tracheophyta</taxon>
        <taxon>Spermatophyta</taxon>
        <taxon>Magnoliopsida</taxon>
        <taxon>eudicotyledons</taxon>
        <taxon>Gunneridae</taxon>
        <taxon>Pentapetalae</taxon>
        <taxon>rosids</taxon>
        <taxon>malvids</taxon>
        <taxon>Myrtales</taxon>
        <taxon>Myrtaceae</taxon>
        <taxon>Myrtoideae</taxon>
        <taxon>Eucalypteae</taxon>
        <taxon>Eucalyptus</taxon>
    </lineage>
</organism>
<dbReference type="Gramene" id="KCW70536">
    <property type="protein sequence ID" value="KCW70536"/>
    <property type="gene ID" value="EUGRSUZ_F03736"/>
</dbReference>
<dbReference type="Gramene" id="KCW70537">
    <property type="protein sequence ID" value="KCW70537"/>
    <property type="gene ID" value="EUGRSUZ_F03736"/>
</dbReference>
<dbReference type="InterPro" id="IPR031851">
    <property type="entry name" value="DUF4750"/>
</dbReference>
<feature type="compositionally biased region" description="Basic residues" evidence="1">
    <location>
        <begin position="120"/>
        <end position="130"/>
    </location>
</feature>
<gene>
    <name evidence="3" type="ORF">EUGRSUZ_F03736</name>
</gene>
<dbReference type="EMBL" id="KK198758">
    <property type="protein sequence ID" value="KCW70536.1"/>
    <property type="molecule type" value="Genomic_DNA"/>
</dbReference>
<sequence length="149" mass="16721">MPVPSPVRSDSQAEPNAAKSLHLKASKSLSSPRFQVFLLDIASTPSMEESPSSSSSSFSTTPLHPLSYWDCLQLFLLRPALAISFVFSFILLGWVLAWKLVLVHVPLVQEIFGLRKKTVKPKPPTRHRLSKFYSSMDRDPQRSDSKKPN</sequence>
<feature type="compositionally biased region" description="Basic and acidic residues" evidence="1">
    <location>
        <begin position="136"/>
        <end position="149"/>
    </location>
</feature>
<keyword evidence="2" id="KW-0812">Transmembrane</keyword>
<keyword evidence="2" id="KW-1133">Transmembrane helix</keyword>
<dbReference type="EMBL" id="KK198758">
    <property type="protein sequence ID" value="KCW70537.1"/>
    <property type="molecule type" value="Genomic_DNA"/>
</dbReference>
<dbReference type="PANTHER" id="PTHR37192:SF2">
    <property type="entry name" value="TRANSMEMBRANE PROTEIN"/>
    <property type="match status" value="1"/>
</dbReference>
<evidence type="ECO:0000313" key="3">
    <source>
        <dbReference type="EMBL" id="KCW70537.1"/>
    </source>
</evidence>
<reference evidence="3" key="1">
    <citation type="submission" date="2013-07" db="EMBL/GenBank/DDBJ databases">
        <title>The genome of Eucalyptus grandis.</title>
        <authorList>
            <person name="Schmutz J."/>
            <person name="Hayes R."/>
            <person name="Myburg A."/>
            <person name="Tuskan G."/>
            <person name="Grattapaglia D."/>
            <person name="Rokhsar D.S."/>
        </authorList>
    </citation>
    <scope>NUCLEOTIDE SEQUENCE</scope>
    <source>
        <tissue evidence="3">Leaf extractions</tissue>
    </source>
</reference>
<dbReference type="Pfam" id="PF15938">
    <property type="entry name" value="DUF4750"/>
    <property type="match status" value="1"/>
</dbReference>
<feature type="region of interest" description="Disordered" evidence="1">
    <location>
        <begin position="120"/>
        <end position="149"/>
    </location>
</feature>
<evidence type="ECO:0000256" key="2">
    <source>
        <dbReference type="SAM" id="Phobius"/>
    </source>
</evidence>
<evidence type="ECO:0000256" key="1">
    <source>
        <dbReference type="SAM" id="MobiDB-lite"/>
    </source>
</evidence>
<keyword evidence="2" id="KW-0472">Membrane</keyword>
<protein>
    <recommendedName>
        <fullName evidence="4">Transmembrane protein</fullName>
    </recommendedName>
</protein>